<gene>
    <name evidence="3" type="ORF">BC793_12144</name>
</gene>
<feature type="region of interest" description="Disordered" evidence="1">
    <location>
        <begin position="169"/>
        <end position="215"/>
    </location>
</feature>
<dbReference type="AlphaFoldDB" id="A0A316F5H6"/>
<sequence length="215" mass="22038">MRYLFRATAMLMTAALLPGHAASAADGGTPSIPWRYATCVQGGLSGVLPDAHLDYFVVTGTATECAAPAATDMPVGFGLVTYRGRAGLPGLLHGYNVRVFPTPPATGWQPTPITFGTLAVARSAGTYGVCLTAGPITRDPQMPLNYYGVKVACVRVTVTASQAEGHSATVTPLAADDPLVSGPASPRGAYTGSPSPPVPDSTPGEDPHNFCGSCF</sequence>
<evidence type="ECO:0008006" key="5">
    <source>
        <dbReference type="Google" id="ProtNLM"/>
    </source>
</evidence>
<keyword evidence="4" id="KW-1185">Reference proteome</keyword>
<evidence type="ECO:0000256" key="2">
    <source>
        <dbReference type="SAM" id="SignalP"/>
    </source>
</evidence>
<proteinExistence type="predicted"/>
<keyword evidence="2" id="KW-0732">Signal</keyword>
<feature type="signal peptide" evidence="2">
    <location>
        <begin position="1"/>
        <end position="24"/>
    </location>
</feature>
<protein>
    <recommendedName>
        <fullName evidence="5">Secreted protein</fullName>
    </recommendedName>
</protein>
<dbReference type="RefSeq" id="WP_109600372.1">
    <property type="nucleotide sequence ID" value="NZ_BONA01000076.1"/>
</dbReference>
<feature type="chain" id="PRO_5016319828" description="Secreted protein" evidence="2">
    <location>
        <begin position="25"/>
        <end position="215"/>
    </location>
</feature>
<evidence type="ECO:0000256" key="1">
    <source>
        <dbReference type="SAM" id="MobiDB-lite"/>
    </source>
</evidence>
<dbReference type="OrthoDB" id="9802127at2"/>
<name>A0A316F5H6_9ACTN</name>
<comment type="caution">
    <text evidence="3">The sequence shown here is derived from an EMBL/GenBank/DDBJ whole genome shotgun (WGS) entry which is preliminary data.</text>
</comment>
<dbReference type="Proteomes" id="UP000245697">
    <property type="component" value="Unassembled WGS sequence"/>
</dbReference>
<reference evidence="3 4" key="1">
    <citation type="submission" date="2018-05" db="EMBL/GenBank/DDBJ databases">
        <title>Genomic Encyclopedia of Archaeal and Bacterial Type Strains, Phase II (KMG-II): from individual species to whole genera.</title>
        <authorList>
            <person name="Goeker M."/>
        </authorList>
    </citation>
    <scope>NUCLEOTIDE SEQUENCE [LARGE SCALE GENOMIC DNA]</scope>
    <source>
        <strain evidence="3 4">DSM 45184</strain>
    </source>
</reference>
<accession>A0A316F5H6</accession>
<evidence type="ECO:0000313" key="4">
    <source>
        <dbReference type="Proteomes" id="UP000245697"/>
    </source>
</evidence>
<organism evidence="3 4">
    <name type="scientific">Actinoplanes xinjiangensis</name>
    <dbReference type="NCBI Taxonomy" id="512350"/>
    <lineage>
        <taxon>Bacteria</taxon>
        <taxon>Bacillati</taxon>
        <taxon>Actinomycetota</taxon>
        <taxon>Actinomycetes</taxon>
        <taxon>Micromonosporales</taxon>
        <taxon>Micromonosporaceae</taxon>
        <taxon>Actinoplanes</taxon>
    </lineage>
</organism>
<evidence type="ECO:0000313" key="3">
    <source>
        <dbReference type="EMBL" id="PWK39777.1"/>
    </source>
</evidence>
<dbReference type="EMBL" id="QGGR01000021">
    <property type="protein sequence ID" value="PWK39777.1"/>
    <property type="molecule type" value="Genomic_DNA"/>
</dbReference>